<evidence type="ECO:0000313" key="10">
    <source>
        <dbReference type="EMBL" id="OXS76583.1"/>
    </source>
</evidence>
<evidence type="ECO:0000256" key="3">
    <source>
        <dbReference type="ARBA" id="ARBA00022723"/>
    </source>
</evidence>
<evidence type="ECO:0000256" key="5">
    <source>
        <dbReference type="ARBA" id="ARBA00022842"/>
    </source>
</evidence>
<feature type="binding site" evidence="8">
    <location>
        <position position="98"/>
    </location>
    <ligand>
        <name>GTP</name>
        <dbReference type="ChEBI" id="CHEBI:37565"/>
    </ligand>
</feature>
<dbReference type="CDD" id="cd02503">
    <property type="entry name" value="MobA"/>
    <property type="match status" value="1"/>
</dbReference>
<evidence type="ECO:0000313" key="11">
    <source>
        <dbReference type="EMBL" id="SIR21583.1"/>
    </source>
</evidence>
<evidence type="ECO:0000256" key="4">
    <source>
        <dbReference type="ARBA" id="ARBA00022741"/>
    </source>
</evidence>
<dbReference type="Pfam" id="PF12804">
    <property type="entry name" value="NTP_transf_3"/>
    <property type="match status" value="1"/>
</dbReference>
<keyword evidence="7 8" id="KW-0501">Molybdenum cofactor biosynthesis</keyword>
<reference evidence="11 12" key="1">
    <citation type="submission" date="2017-01" db="EMBL/GenBank/DDBJ databases">
        <authorList>
            <person name="Mah S.A."/>
            <person name="Swanson W.J."/>
            <person name="Moy G.W."/>
            <person name="Vacquier V.D."/>
        </authorList>
    </citation>
    <scope>NUCLEOTIDE SEQUENCE [LARGE SCALE GENOMIC DNA]</scope>
    <source>
        <strain evidence="11 12">NIO-1016</strain>
    </source>
</reference>
<dbReference type="GO" id="GO:0046872">
    <property type="term" value="F:metal ion binding"/>
    <property type="evidence" value="ECO:0007669"/>
    <property type="project" value="UniProtKB-KW"/>
</dbReference>
<keyword evidence="13" id="KW-1185">Reference proteome</keyword>
<keyword evidence="1 8" id="KW-0963">Cytoplasm</keyword>
<dbReference type="InterPro" id="IPR025877">
    <property type="entry name" value="MobA-like_NTP_Trfase"/>
</dbReference>
<evidence type="ECO:0000256" key="6">
    <source>
        <dbReference type="ARBA" id="ARBA00023134"/>
    </source>
</evidence>
<keyword evidence="11" id="KW-0548">Nucleotidyltransferase</keyword>
<dbReference type="GO" id="GO:0005737">
    <property type="term" value="C:cytoplasm"/>
    <property type="evidence" value="ECO:0007669"/>
    <property type="project" value="UniProtKB-SubCell"/>
</dbReference>
<sequence length="189" mass="21797">MKTAGIVLAGGRSSRYGRPKMFELYNGRPFYTYSVQALAENQLDPLLISTNSFLASRFDAPEAELVIEQEVHHGPLYAIHHVMSEYKEPEWFFVLSADIPFVTAPFVQQLLLHRHPDVKAIIPVQGDKLQPLLALYHRSCLPVMDTALRENKRSLMALLDHIKFKKIPFDQHNPCFRNINTEDDFKQFM</sequence>
<evidence type="ECO:0000256" key="1">
    <source>
        <dbReference type="ARBA" id="ARBA00022490"/>
    </source>
</evidence>
<keyword evidence="3 8" id="KW-0479">Metal-binding</keyword>
<comment type="subcellular location">
    <subcellularLocation>
        <location evidence="8">Cytoplasm</location>
    </subcellularLocation>
</comment>
<proteinExistence type="inferred from homology"/>
<dbReference type="PANTHER" id="PTHR19136">
    <property type="entry name" value="MOLYBDENUM COFACTOR GUANYLYLTRANSFERASE"/>
    <property type="match status" value="1"/>
</dbReference>
<gene>
    <name evidence="8" type="primary">mobA</name>
    <name evidence="10" type="ORF">B1B05_12980</name>
    <name evidence="11" type="ORF">SAMN05443094_10690</name>
</gene>
<keyword evidence="4 8" id="KW-0547">Nucleotide-binding</keyword>
<dbReference type="RefSeq" id="WP_045851189.1">
    <property type="nucleotide sequence ID" value="NZ_FTLX01000006.1"/>
</dbReference>
<dbReference type="EMBL" id="FTLX01000006">
    <property type="protein sequence ID" value="SIR21583.1"/>
    <property type="molecule type" value="Genomic_DNA"/>
</dbReference>
<dbReference type="InterPro" id="IPR013482">
    <property type="entry name" value="Molybde_CF_guanTrfase"/>
</dbReference>
<reference evidence="13" key="2">
    <citation type="submission" date="2017-03" db="EMBL/GenBank/DDBJ databases">
        <title>Bacillus sp. V-88(T) DSM27956, whole genome shotgun sequencing project.</title>
        <authorList>
            <person name="Dastager S.G."/>
            <person name="Neurgaonkar P.S."/>
            <person name="Dharne M.S."/>
        </authorList>
    </citation>
    <scope>NUCLEOTIDE SEQUENCE [LARGE SCALE GENOMIC DNA]</scope>
    <source>
        <strain evidence="13">DSM 25145</strain>
    </source>
</reference>
<evidence type="ECO:0000313" key="13">
    <source>
        <dbReference type="Proteomes" id="UP000215545"/>
    </source>
</evidence>
<reference evidence="10" key="3">
    <citation type="submission" date="2017-03" db="EMBL/GenBank/DDBJ databases">
        <authorList>
            <person name="Dastager S.G."/>
            <person name="Neurgaonkar P.S."/>
            <person name="Dharne M.S."/>
        </authorList>
    </citation>
    <scope>NUCLEOTIDE SEQUENCE</scope>
    <source>
        <strain evidence="10">DSM 25145</strain>
    </source>
</reference>
<protein>
    <recommendedName>
        <fullName evidence="8">Probable molybdenum cofactor guanylyltransferase</fullName>
        <shortName evidence="8">MoCo guanylyltransferase</shortName>
        <ecNumber evidence="8">2.7.7.77</ecNumber>
    </recommendedName>
    <alternativeName>
        <fullName evidence="8">GTP:molybdopterin guanylyltransferase</fullName>
    </alternativeName>
    <alternativeName>
        <fullName evidence="8">Mo-MPT guanylyltransferase</fullName>
    </alternativeName>
    <alternativeName>
        <fullName evidence="8">Molybdopterin guanylyltransferase</fullName>
    </alternativeName>
    <alternativeName>
        <fullName evidence="8">Molybdopterin-guanine dinucleotide synthase</fullName>
        <shortName evidence="8">MGD synthase</shortName>
    </alternativeName>
</protein>
<organism evidence="11 12">
    <name type="scientific">Domibacillus enclensis</name>
    <dbReference type="NCBI Taxonomy" id="1017273"/>
    <lineage>
        <taxon>Bacteria</taxon>
        <taxon>Bacillati</taxon>
        <taxon>Bacillota</taxon>
        <taxon>Bacilli</taxon>
        <taxon>Bacillales</taxon>
        <taxon>Bacillaceae</taxon>
        <taxon>Domibacillus</taxon>
    </lineage>
</organism>
<dbReference type="STRING" id="1017273.SAMN05443094_10690"/>
<dbReference type="InterPro" id="IPR029044">
    <property type="entry name" value="Nucleotide-diphossugar_trans"/>
</dbReference>
<comment type="domain">
    <text evidence="8">The N-terminal domain determines nucleotide recognition and specific binding, while the C-terminal domain determines the specific binding to the target protein.</text>
</comment>
<dbReference type="OrthoDB" id="9788394at2"/>
<dbReference type="EC" id="2.7.7.77" evidence="8"/>
<keyword evidence="6 8" id="KW-0342">GTP-binding</keyword>
<dbReference type="SUPFAM" id="SSF53448">
    <property type="entry name" value="Nucleotide-diphospho-sugar transferases"/>
    <property type="match status" value="1"/>
</dbReference>
<dbReference type="AlphaFoldDB" id="A0A1N6Z438"/>
<dbReference type="Proteomes" id="UP000186385">
    <property type="component" value="Unassembled WGS sequence"/>
</dbReference>
<evidence type="ECO:0000256" key="8">
    <source>
        <dbReference type="HAMAP-Rule" id="MF_00316"/>
    </source>
</evidence>
<feature type="binding site" evidence="8">
    <location>
        <position position="98"/>
    </location>
    <ligand>
        <name>Mg(2+)</name>
        <dbReference type="ChEBI" id="CHEBI:18420"/>
    </ligand>
</feature>
<dbReference type="GO" id="GO:0006777">
    <property type="term" value="P:Mo-molybdopterin cofactor biosynthetic process"/>
    <property type="evidence" value="ECO:0007669"/>
    <property type="project" value="UniProtKB-KW"/>
</dbReference>
<evidence type="ECO:0000256" key="2">
    <source>
        <dbReference type="ARBA" id="ARBA00022679"/>
    </source>
</evidence>
<comment type="cofactor">
    <cofactor evidence="8">
        <name>Mg(2+)</name>
        <dbReference type="ChEBI" id="CHEBI:18420"/>
    </cofactor>
</comment>
<name>A0A1N6Z438_9BACI</name>
<dbReference type="Proteomes" id="UP000215545">
    <property type="component" value="Unassembled WGS sequence"/>
</dbReference>
<feature type="binding site" evidence="8">
    <location>
        <begin position="8"/>
        <end position="10"/>
    </location>
    <ligand>
        <name>GTP</name>
        <dbReference type="ChEBI" id="CHEBI:37565"/>
    </ligand>
</feature>
<dbReference type="PANTHER" id="PTHR19136:SF81">
    <property type="entry name" value="MOLYBDENUM COFACTOR GUANYLYLTRANSFERASE"/>
    <property type="match status" value="1"/>
</dbReference>
<accession>A0A1N6Z438</accession>
<comment type="function">
    <text evidence="8">Transfers a GMP moiety from GTP to Mo-molybdopterin (Mo-MPT) cofactor (Moco or molybdenum cofactor) to form Mo-molybdopterin guanine dinucleotide (Mo-MGD) cofactor.</text>
</comment>
<comment type="catalytic activity">
    <reaction evidence="8">
        <text>Mo-molybdopterin + GTP + H(+) = Mo-molybdopterin guanine dinucleotide + diphosphate</text>
        <dbReference type="Rhea" id="RHEA:34243"/>
        <dbReference type="ChEBI" id="CHEBI:15378"/>
        <dbReference type="ChEBI" id="CHEBI:33019"/>
        <dbReference type="ChEBI" id="CHEBI:37565"/>
        <dbReference type="ChEBI" id="CHEBI:71302"/>
        <dbReference type="ChEBI" id="CHEBI:71310"/>
        <dbReference type="EC" id="2.7.7.77"/>
    </reaction>
</comment>
<comment type="caution">
    <text evidence="8">Lacks conserved residue(s) required for the propagation of feature annotation.</text>
</comment>
<dbReference type="Gene3D" id="3.90.550.10">
    <property type="entry name" value="Spore Coat Polysaccharide Biosynthesis Protein SpsA, Chain A"/>
    <property type="match status" value="1"/>
</dbReference>
<dbReference type="GO" id="GO:0005525">
    <property type="term" value="F:GTP binding"/>
    <property type="evidence" value="ECO:0007669"/>
    <property type="project" value="UniProtKB-UniRule"/>
</dbReference>
<feature type="domain" description="MobA-like NTP transferase" evidence="9">
    <location>
        <begin position="5"/>
        <end position="157"/>
    </location>
</feature>
<dbReference type="GO" id="GO:0061603">
    <property type="term" value="F:molybdenum cofactor guanylyltransferase activity"/>
    <property type="evidence" value="ECO:0007669"/>
    <property type="project" value="UniProtKB-EC"/>
</dbReference>
<evidence type="ECO:0000256" key="7">
    <source>
        <dbReference type="ARBA" id="ARBA00023150"/>
    </source>
</evidence>
<evidence type="ECO:0000313" key="12">
    <source>
        <dbReference type="Proteomes" id="UP000186385"/>
    </source>
</evidence>
<dbReference type="EMBL" id="MWSK01000006">
    <property type="protein sequence ID" value="OXS76583.1"/>
    <property type="molecule type" value="Genomic_DNA"/>
</dbReference>
<dbReference type="HAMAP" id="MF_00316">
    <property type="entry name" value="MobA"/>
    <property type="match status" value="1"/>
</dbReference>
<comment type="similarity">
    <text evidence="8">Belongs to the MobA family.</text>
</comment>
<keyword evidence="2 8" id="KW-0808">Transferase</keyword>
<feature type="binding site" evidence="8">
    <location>
        <position position="20"/>
    </location>
    <ligand>
        <name>GTP</name>
        <dbReference type="ChEBI" id="CHEBI:37565"/>
    </ligand>
</feature>
<keyword evidence="5 8" id="KW-0460">Magnesium</keyword>
<evidence type="ECO:0000259" key="9">
    <source>
        <dbReference type="Pfam" id="PF12804"/>
    </source>
</evidence>